<dbReference type="OrthoDB" id="10264038at2759"/>
<evidence type="ECO:0000313" key="10">
    <source>
        <dbReference type="Proteomes" id="UP000274922"/>
    </source>
</evidence>
<evidence type="ECO:0000256" key="6">
    <source>
        <dbReference type="ARBA" id="ARBA00023242"/>
    </source>
</evidence>
<protein>
    <submittedName>
        <fullName evidence="9">Uncharacterized protein</fullName>
    </submittedName>
</protein>
<evidence type="ECO:0000256" key="3">
    <source>
        <dbReference type="ARBA" id="ARBA00006678"/>
    </source>
</evidence>
<dbReference type="GO" id="GO:0034473">
    <property type="term" value="P:U1 snRNA 3'-end processing"/>
    <property type="evidence" value="ECO:0007669"/>
    <property type="project" value="TreeGrafter"/>
</dbReference>
<comment type="subcellular location">
    <subcellularLocation>
        <location evidence="2">Cytoplasm</location>
    </subcellularLocation>
    <subcellularLocation>
        <location evidence="1">Nucleus</location>
    </subcellularLocation>
</comment>
<organism evidence="9 10">
    <name type="scientific">Caulochytrium protostelioides</name>
    <dbReference type="NCBI Taxonomy" id="1555241"/>
    <lineage>
        <taxon>Eukaryota</taxon>
        <taxon>Fungi</taxon>
        <taxon>Fungi incertae sedis</taxon>
        <taxon>Chytridiomycota</taxon>
        <taxon>Chytridiomycota incertae sedis</taxon>
        <taxon>Chytridiomycetes</taxon>
        <taxon>Caulochytriales</taxon>
        <taxon>Caulochytriaceae</taxon>
        <taxon>Caulochytrium</taxon>
    </lineage>
</organism>
<dbReference type="CDD" id="cd11368">
    <property type="entry name" value="RNase_PH_RRP45"/>
    <property type="match status" value="1"/>
</dbReference>
<dbReference type="AlphaFoldDB" id="A0A4P9X7D3"/>
<comment type="similarity">
    <text evidence="3">Belongs to the RNase PH family.</text>
</comment>
<dbReference type="STRING" id="1555241.A0A4P9X7D3"/>
<dbReference type="InterPro" id="IPR020568">
    <property type="entry name" value="Ribosomal_Su5_D2-typ_SF"/>
</dbReference>
<dbReference type="GO" id="GO:0000467">
    <property type="term" value="P:exonucleolytic trimming to generate mature 3'-end of 5.8S rRNA from tricistronic rRNA transcript (SSU-rRNA, 5.8S rRNA, LSU-rRNA)"/>
    <property type="evidence" value="ECO:0007669"/>
    <property type="project" value="TreeGrafter"/>
</dbReference>
<dbReference type="InterPro" id="IPR001247">
    <property type="entry name" value="ExoRNase_PH_dom1"/>
</dbReference>
<proteinExistence type="inferred from homology"/>
<dbReference type="GO" id="GO:0071028">
    <property type="term" value="P:nuclear mRNA surveillance"/>
    <property type="evidence" value="ECO:0007669"/>
    <property type="project" value="TreeGrafter"/>
</dbReference>
<dbReference type="InterPro" id="IPR027408">
    <property type="entry name" value="PNPase/RNase_PH_dom_sf"/>
</dbReference>
<keyword evidence="5" id="KW-0694">RNA-binding</keyword>
<accession>A0A4P9X7D3</accession>
<dbReference type="PANTHER" id="PTHR11097">
    <property type="entry name" value="EXOSOME COMPLEX EXONUCLEASE RIBOSOMAL RNA PROCESSING PROTEIN"/>
    <property type="match status" value="1"/>
</dbReference>
<keyword evidence="4" id="KW-0963">Cytoplasm</keyword>
<evidence type="ECO:0000313" key="9">
    <source>
        <dbReference type="EMBL" id="RKP01135.1"/>
    </source>
</evidence>
<dbReference type="GO" id="GO:0016075">
    <property type="term" value="P:rRNA catabolic process"/>
    <property type="evidence" value="ECO:0007669"/>
    <property type="project" value="TreeGrafter"/>
</dbReference>
<dbReference type="GO" id="GO:0034475">
    <property type="term" value="P:U4 snRNA 3'-end processing"/>
    <property type="evidence" value="ECO:0007669"/>
    <property type="project" value="TreeGrafter"/>
</dbReference>
<dbReference type="Proteomes" id="UP000274922">
    <property type="component" value="Unassembled WGS sequence"/>
</dbReference>
<name>A0A4P9X7D3_9FUNG</name>
<evidence type="ECO:0000256" key="1">
    <source>
        <dbReference type="ARBA" id="ARBA00004123"/>
    </source>
</evidence>
<sequence>MSSTAPSNAETAFIRTAAAQGLRLDGRAPTAFRPLKFHFASTPGAVEVHLGAADAAAGNSTKVQAVVSAELGRPAILAPNEGVLAIALELAPDFSAAQASVHRNEEEASVSRLLERALRRSGAVDLESLSVIAGEVAWHVRIDIRVLDAGGNILDAACVAALAALLHFRRPDVGVEHTPSTDFLPSAGAAADAATAALAASGGPSVRVYGPDERPPVPLTMHHLPVCVTFAFFNDGHDVVLDPTRGEEIAASPATPDSMAFVLNANGELCALRKDGGCAMDLKRVLQCGRLAALKAADLTKAIKDAVARCEQAMLSATKARAAAKGTNDASVVAVENPVVLEE</sequence>
<dbReference type="SUPFAM" id="SSF54211">
    <property type="entry name" value="Ribosomal protein S5 domain 2-like"/>
    <property type="match status" value="1"/>
</dbReference>
<dbReference type="InterPro" id="IPR050590">
    <property type="entry name" value="Exosome_comp_Rrp42_subfam"/>
</dbReference>
<dbReference type="Pfam" id="PF03725">
    <property type="entry name" value="RNase_PH_C"/>
    <property type="match status" value="1"/>
</dbReference>
<dbReference type="GO" id="GO:0035925">
    <property type="term" value="F:mRNA 3'-UTR AU-rich region binding"/>
    <property type="evidence" value="ECO:0007669"/>
    <property type="project" value="TreeGrafter"/>
</dbReference>
<dbReference type="GO" id="GO:0071038">
    <property type="term" value="P:TRAMP-dependent tRNA surveillance pathway"/>
    <property type="evidence" value="ECO:0007669"/>
    <property type="project" value="TreeGrafter"/>
</dbReference>
<dbReference type="GO" id="GO:0000176">
    <property type="term" value="C:nuclear exosome (RNase complex)"/>
    <property type="evidence" value="ECO:0007669"/>
    <property type="project" value="TreeGrafter"/>
</dbReference>
<dbReference type="InterPro" id="IPR033100">
    <property type="entry name" value="Rrp45"/>
</dbReference>
<dbReference type="EMBL" id="ML014184">
    <property type="protein sequence ID" value="RKP01135.1"/>
    <property type="molecule type" value="Genomic_DNA"/>
</dbReference>
<evidence type="ECO:0000256" key="4">
    <source>
        <dbReference type="ARBA" id="ARBA00022490"/>
    </source>
</evidence>
<dbReference type="GO" id="GO:0034476">
    <property type="term" value="P:U5 snRNA 3'-end processing"/>
    <property type="evidence" value="ECO:0007669"/>
    <property type="project" value="TreeGrafter"/>
</dbReference>
<evidence type="ECO:0000256" key="5">
    <source>
        <dbReference type="ARBA" id="ARBA00022884"/>
    </source>
</evidence>
<dbReference type="SUPFAM" id="SSF55666">
    <property type="entry name" value="Ribonuclease PH domain 2-like"/>
    <property type="match status" value="1"/>
</dbReference>
<gene>
    <name evidence="9" type="ORF">CXG81DRAFT_12381</name>
</gene>
<evidence type="ECO:0000259" key="8">
    <source>
        <dbReference type="Pfam" id="PF03725"/>
    </source>
</evidence>
<keyword evidence="6" id="KW-0539">Nucleus</keyword>
<dbReference type="GO" id="GO:0071035">
    <property type="term" value="P:nuclear polyadenylation-dependent rRNA catabolic process"/>
    <property type="evidence" value="ECO:0007669"/>
    <property type="project" value="TreeGrafter"/>
</dbReference>
<reference evidence="10" key="1">
    <citation type="journal article" date="2018" name="Nat. Microbiol.">
        <title>Leveraging single-cell genomics to expand the fungal tree of life.</title>
        <authorList>
            <person name="Ahrendt S.R."/>
            <person name="Quandt C.A."/>
            <person name="Ciobanu D."/>
            <person name="Clum A."/>
            <person name="Salamov A."/>
            <person name="Andreopoulos B."/>
            <person name="Cheng J.F."/>
            <person name="Woyke T."/>
            <person name="Pelin A."/>
            <person name="Henrissat B."/>
            <person name="Reynolds N.K."/>
            <person name="Benny G.L."/>
            <person name="Smith M.E."/>
            <person name="James T.Y."/>
            <person name="Grigoriev I.V."/>
        </authorList>
    </citation>
    <scope>NUCLEOTIDE SEQUENCE [LARGE SCALE GENOMIC DNA]</scope>
    <source>
        <strain evidence="10">ATCC 52028</strain>
    </source>
</reference>
<feature type="domain" description="Exoribonuclease phosphorolytic" evidence="7">
    <location>
        <begin position="32"/>
        <end position="171"/>
    </location>
</feature>
<evidence type="ECO:0000259" key="7">
    <source>
        <dbReference type="Pfam" id="PF01138"/>
    </source>
</evidence>
<dbReference type="Gene3D" id="3.30.230.70">
    <property type="entry name" value="GHMP Kinase, N-terminal domain"/>
    <property type="match status" value="1"/>
</dbReference>
<evidence type="ECO:0000256" key="2">
    <source>
        <dbReference type="ARBA" id="ARBA00004496"/>
    </source>
</evidence>
<dbReference type="InterPro" id="IPR036345">
    <property type="entry name" value="ExoRNase_PH_dom2_sf"/>
</dbReference>
<dbReference type="Pfam" id="PF01138">
    <property type="entry name" value="RNase_PH"/>
    <property type="match status" value="1"/>
</dbReference>
<keyword evidence="10" id="KW-1185">Reference proteome</keyword>
<feature type="domain" description="Exoribonuclease phosphorolytic" evidence="8">
    <location>
        <begin position="223"/>
        <end position="292"/>
    </location>
</feature>
<dbReference type="GO" id="GO:0000177">
    <property type="term" value="C:cytoplasmic exosome (RNase complex)"/>
    <property type="evidence" value="ECO:0007669"/>
    <property type="project" value="TreeGrafter"/>
</dbReference>
<dbReference type="PANTHER" id="PTHR11097:SF14">
    <property type="entry name" value="EXOSOME COMPLEX COMPONENT RRP45"/>
    <property type="match status" value="1"/>
</dbReference>
<dbReference type="InterPro" id="IPR015847">
    <property type="entry name" value="ExoRNase_PH_dom2"/>
</dbReference>